<proteinExistence type="predicted"/>
<dbReference type="EMBL" id="DS268409">
    <property type="protein sequence ID" value="EFO94921.1"/>
    <property type="molecule type" value="Genomic_DNA"/>
</dbReference>
<organism evidence="6">
    <name type="scientific">Caenorhabditis remanei</name>
    <name type="common">Caenorhabditis vulgaris</name>
    <dbReference type="NCBI Taxonomy" id="31234"/>
    <lineage>
        <taxon>Eukaryota</taxon>
        <taxon>Metazoa</taxon>
        <taxon>Ecdysozoa</taxon>
        <taxon>Nematoda</taxon>
        <taxon>Chromadorea</taxon>
        <taxon>Rhabditida</taxon>
        <taxon>Rhabditina</taxon>
        <taxon>Rhabditomorpha</taxon>
        <taxon>Rhabditoidea</taxon>
        <taxon>Rhabditidae</taxon>
        <taxon>Peloderinae</taxon>
        <taxon>Caenorhabditis</taxon>
    </lineage>
</organism>
<dbReference type="PANTHER" id="PTHR45680">
    <property type="entry name" value="NUCLEAR HORMONE RECEPTOR FAMILY"/>
    <property type="match status" value="1"/>
</dbReference>
<evidence type="ECO:0000313" key="5">
    <source>
        <dbReference type="EMBL" id="EFO94921.1"/>
    </source>
</evidence>
<dbReference type="InterPro" id="IPR051152">
    <property type="entry name" value="C.elegans_Orphan_NR"/>
</dbReference>
<dbReference type="STRING" id="31234.E3LHD0"/>
<dbReference type="InParanoid" id="E3LHD0"/>
<keyword evidence="2" id="KW-0804">Transcription</keyword>
<feature type="domain" description="NR LBD" evidence="4">
    <location>
        <begin position="31"/>
        <end position="237"/>
    </location>
</feature>
<dbReference type="PANTHER" id="PTHR45680:SF9">
    <property type="entry name" value="NUCLEAR HORMONE RECEPTOR FAMILY-RELATED"/>
    <property type="match status" value="1"/>
</dbReference>
<evidence type="ECO:0000259" key="4">
    <source>
        <dbReference type="PROSITE" id="PS51843"/>
    </source>
</evidence>
<dbReference type="Proteomes" id="UP000008281">
    <property type="component" value="Unassembled WGS sequence"/>
</dbReference>
<dbReference type="PROSITE" id="PS51843">
    <property type="entry name" value="NR_LBD"/>
    <property type="match status" value="1"/>
</dbReference>
<evidence type="ECO:0000256" key="1">
    <source>
        <dbReference type="ARBA" id="ARBA00023015"/>
    </source>
</evidence>
<keyword evidence="1" id="KW-0805">Transcription regulation</keyword>
<dbReference type="InterPro" id="IPR000536">
    <property type="entry name" value="Nucl_hrmn_rcpt_lig-bd"/>
</dbReference>
<dbReference type="HOGENOM" id="CLU_1171568_0_0_1"/>
<keyword evidence="6" id="KW-1185">Reference proteome</keyword>
<evidence type="ECO:0000313" key="6">
    <source>
        <dbReference type="Proteomes" id="UP000008281"/>
    </source>
</evidence>
<evidence type="ECO:0000256" key="2">
    <source>
        <dbReference type="ARBA" id="ARBA00023163"/>
    </source>
</evidence>
<reference evidence="5" key="1">
    <citation type="submission" date="2007-07" db="EMBL/GenBank/DDBJ databases">
        <title>PCAP assembly of the Caenorhabditis remanei genome.</title>
        <authorList>
            <consortium name="The Caenorhabditis remanei Sequencing Consortium"/>
            <person name="Wilson R.K."/>
        </authorList>
    </citation>
    <scope>NUCLEOTIDE SEQUENCE [LARGE SCALE GENOMIC DNA]</scope>
    <source>
        <strain evidence="5">PB4641</strain>
    </source>
</reference>
<evidence type="ECO:0000256" key="3">
    <source>
        <dbReference type="ARBA" id="ARBA00023170"/>
    </source>
</evidence>
<sequence>MSPSLANFLGRPEFILCCEPVKGAHVKSIIDVKYLIEKGMKILAEESSSIPYKFENSLERLTLAMETKTLKKVDQKLQVVTTVGKREALLFWEQTFIAAARWFSGFSEFMELEMDIKIEILKSSWQLFNRLQKLAESAELHRKRVLGENEFVCAEGTSMSFDKIKIDWSWCTNYSFEQMRVFFTPNVATHWKSPVDTLIELEPSNVELTCSPLCLSNYVYIKLGKSTKEKFSKLLTD</sequence>
<keyword evidence="3" id="KW-0675">Receptor</keyword>
<accession>E3LHD0</accession>
<gene>
    <name evidence="5" type="ORF">CRE_08758</name>
</gene>
<dbReference type="eggNOG" id="KOG3575">
    <property type="taxonomic scope" value="Eukaryota"/>
</dbReference>
<dbReference type="Pfam" id="PF00104">
    <property type="entry name" value="Hormone_recep"/>
    <property type="match status" value="1"/>
</dbReference>
<dbReference type="InterPro" id="IPR035500">
    <property type="entry name" value="NHR-like_dom_sf"/>
</dbReference>
<dbReference type="AlphaFoldDB" id="E3LHD0"/>
<name>E3LHD0_CAERE</name>
<dbReference type="SUPFAM" id="SSF48508">
    <property type="entry name" value="Nuclear receptor ligand-binding domain"/>
    <property type="match status" value="1"/>
</dbReference>
<protein>
    <recommendedName>
        <fullName evidence="4">NR LBD domain-containing protein</fullName>
    </recommendedName>
</protein>